<proteinExistence type="predicted"/>
<dbReference type="EMBL" id="FPHT01000031">
    <property type="protein sequence ID" value="SFV79922.1"/>
    <property type="molecule type" value="Genomic_DNA"/>
</dbReference>
<organism evidence="3">
    <name type="scientific">hydrothermal vent metagenome</name>
    <dbReference type="NCBI Taxonomy" id="652676"/>
    <lineage>
        <taxon>unclassified sequences</taxon>
        <taxon>metagenomes</taxon>
        <taxon>ecological metagenomes</taxon>
    </lineage>
</organism>
<evidence type="ECO:0000259" key="2">
    <source>
        <dbReference type="Pfam" id="PF01636"/>
    </source>
</evidence>
<protein>
    <submittedName>
        <fullName evidence="3">Nucleotidyl transferase possibly involved in threonylcarbamoyladenosine formation</fullName>
    </submittedName>
</protein>
<evidence type="ECO:0000259" key="1">
    <source>
        <dbReference type="Pfam" id="PF00483"/>
    </source>
</evidence>
<dbReference type="InterPro" id="IPR029044">
    <property type="entry name" value="Nucleotide-diphossugar_trans"/>
</dbReference>
<dbReference type="Gene3D" id="3.90.550.10">
    <property type="entry name" value="Spore Coat Polysaccharide Biosynthesis Protein SpsA, Chain A"/>
    <property type="match status" value="1"/>
</dbReference>
<dbReference type="Pfam" id="PF00483">
    <property type="entry name" value="NTP_transferase"/>
    <property type="match status" value="1"/>
</dbReference>
<dbReference type="Gene3D" id="3.90.1200.10">
    <property type="match status" value="1"/>
</dbReference>
<name>A0A1W1DFF3_9ZZZZ</name>
<keyword evidence="3" id="KW-0808">Transferase</keyword>
<gene>
    <name evidence="3" type="ORF">MNB_SUP05-12-1034</name>
</gene>
<dbReference type="InterPro" id="IPR050486">
    <property type="entry name" value="Mannose-1P_guanyltransferase"/>
</dbReference>
<dbReference type="PANTHER" id="PTHR22572">
    <property type="entry name" value="SUGAR-1-PHOSPHATE GUANYL TRANSFERASE"/>
    <property type="match status" value="1"/>
</dbReference>
<dbReference type="GO" id="GO:0016740">
    <property type="term" value="F:transferase activity"/>
    <property type="evidence" value="ECO:0007669"/>
    <property type="project" value="UniProtKB-KW"/>
</dbReference>
<feature type="domain" description="Nucleotidyl transferase" evidence="1">
    <location>
        <begin position="319"/>
        <end position="534"/>
    </location>
</feature>
<dbReference type="InterPro" id="IPR005835">
    <property type="entry name" value="NTP_transferase_dom"/>
</dbReference>
<reference evidence="3" key="1">
    <citation type="submission" date="2016-10" db="EMBL/GenBank/DDBJ databases">
        <authorList>
            <person name="de Groot N.N."/>
        </authorList>
    </citation>
    <scope>NUCLEOTIDE SEQUENCE</scope>
</reference>
<dbReference type="NCBIfam" id="NF045761">
    <property type="entry name" value="NAMPUrTaseMurU"/>
    <property type="match status" value="1"/>
</dbReference>
<feature type="domain" description="Aminoglycoside phosphotransferase" evidence="2">
    <location>
        <begin position="24"/>
        <end position="238"/>
    </location>
</feature>
<accession>A0A1W1DFF3</accession>
<dbReference type="InterPro" id="IPR002575">
    <property type="entry name" value="Aminoglycoside_PTrfase"/>
</dbReference>
<dbReference type="SUPFAM" id="SSF53448">
    <property type="entry name" value="Nucleotide-diphospho-sugar transferases"/>
    <property type="match status" value="1"/>
</dbReference>
<dbReference type="Gene3D" id="3.30.200.20">
    <property type="entry name" value="Phosphorylase Kinase, domain 1"/>
    <property type="match status" value="1"/>
</dbReference>
<evidence type="ECO:0000313" key="3">
    <source>
        <dbReference type="EMBL" id="SFV79922.1"/>
    </source>
</evidence>
<dbReference type="InterPro" id="IPR011009">
    <property type="entry name" value="Kinase-like_dom_sf"/>
</dbReference>
<dbReference type="Pfam" id="PF01636">
    <property type="entry name" value="APH"/>
    <property type="match status" value="1"/>
</dbReference>
<dbReference type="SUPFAM" id="SSF56112">
    <property type="entry name" value="Protein kinase-like (PK-like)"/>
    <property type="match status" value="1"/>
</dbReference>
<sequence>MTDKRLDLLTDWLEIFFDDENFVITTASDDASFRRYFRIERDNTSFIAMDAPPEKENCEPFIRIARHLIAGGIHAPKIIDIHPEQGFLLLEDLGNQTFLNVQKRSFNIQHYKKAIDTLIKIQSLETKSVNIPEYDAALLTTEMQLLIDWYLPQLSDEQHSQLQAIFTLLSDNALSATQVFVHRDYHSRNLMLRANDELGVLDFQDAVIGANTYDLVSLLKDAYFELNPVNLQTLLNYYYDQTGIDIPFTEFERQFDLMGLQRHLKVLGIFKRLSIRDSKHQYLHNIPLVAKYALDIANKYPELSALIDILTLPDNQKHAMILAAGRGERMMPLTKDTPKPLIKVKGIALIEHSINALKKSGITNIVVNTSYLAEQLTSHLGDGSRLGIRISYSDESTGALETAGGIIKALPLLGNKPFVVINSDVLCDYDLSKLTLPIGSLAHLVLIDNPAHNPNGDFSLVNDHQVITAGNKSYTFSGIGIYHPDLFKSHLGTEQKIPLYPILKEAITNSQLSGEYYQGYWQDIGTPERLELANNS</sequence>
<dbReference type="AlphaFoldDB" id="A0A1W1DFF3"/>
<dbReference type="CDD" id="cd06422">
    <property type="entry name" value="NTP_transferase_like_1"/>
    <property type="match status" value="1"/>
</dbReference>
<dbReference type="InterPro" id="IPR054790">
    <property type="entry name" value="MurU"/>
</dbReference>